<evidence type="ECO:0000256" key="1">
    <source>
        <dbReference type="SAM" id="MobiDB-lite"/>
    </source>
</evidence>
<evidence type="ECO:0000256" key="2">
    <source>
        <dbReference type="SAM" id="SignalP"/>
    </source>
</evidence>
<feature type="region of interest" description="Disordered" evidence="1">
    <location>
        <begin position="419"/>
        <end position="477"/>
    </location>
</feature>
<feature type="compositionally biased region" description="Low complexity" evidence="1">
    <location>
        <begin position="422"/>
        <end position="431"/>
    </location>
</feature>
<evidence type="ECO:0000313" key="3">
    <source>
        <dbReference type="EnsemblMetazoa" id="MDOA009659-PA"/>
    </source>
</evidence>
<reference evidence="3" key="1">
    <citation type="submission" date="2020-05" db="UniProtKB">
        <authorList>
            <consortium name="EnsemblMetazoa"/>
        </authorList>
    </citation>
    <scope>IDENTIFICATION</scope>
    <source>
        <strain evidence="3">Aabys</strain>
    </source>
</reference>
<dbReference type="KEGG" id="mde:101891065"/>
<feature type="compositionally biased region" description="Polar residues" evidence="1">
    <location>
        <begin position="150"/>
        <end position="168"/>
    </location>
</feature>
<dbReference type="AlphaFoldDB" id="A0A1I8MYA4"/>
<dbReference type="OrthoDB" id="8058339at2759"/>
<keyword evidence="2" id="KW-0732">Signal</keyword>
<dbReference type="PANTHER" id="PTHR38572">
    <property type="entry name" value="BCDNA.GH07269-RELATED"/>
    <property type="match status" value="1"/>
</dbReference>
<accession>A0A1I8MYA4</accession>
<feature type="compositionally biased region" description="Polar residues" evidence="1">
    <location>
        <begin position="455"/>
        <end position="466"/>
    </location>
</feature>
<organism evidence="3">
    <name type="scientific">Musca domestica</name>
    <name type="common">House fly</name>
    <dbReference type="NCBI Taxonomy" id="7370"/>
    <lineage>
        <taxon>Eukaryota</taxon>
        <taxon>Metazoa</taxon>
        <taxon>Ecdysozoa</taxon>
        <taxon>Arthropoda</taxon>
        <taxon>Hexapoda</taxon>
        <taxon>Insecta</taxon>
        <taxon>Pterygota</taxon>
        <taxon>Neoptera</taxon>
        <taxon>Endopterygota</taxon>
        <taxon>Diptera</taxon>
        <taxon>Brachycera</taxon>
        <taxon>Muscomorpha</taxon>
        <taxon>Muscoidea</taxon>
        <taxon>Muscidae</taxon>
        <taxon>Musca</taxon>
    </lineage>
</organism>
<sequence>MVTRTSGTSTTAIVWLVLSALLVLSPLSEAKRALGGGGRKTSSGGGHTTRRQPDTHVTKPTYSISSGNSHADQAKLSYPNYNAQPNRPASAPSSSNSQPIGWNVPNNQHGAAGPPPAYSPSNVAGGAKTNLHEPPPAYQKPNYGAPPPNYNQATGTHYGSASYPQQQLPAGATYHSPNNLPPGATLYNSPSHVPGGYPMAGGYPMGGGYHAPGGGGGGYYPANSVPAGASYFPAGGQLPPGAVLYSSPPQQTSSGLGFGSGLAAGAIGGAILGHVLTPTQTKVVEQAPAAGNAAGGGDRVIIINNTGQPINATDANGATIINAGGTPAPATSGDAAAAAAAAPMAPLAPLVPMTAGDMNNTTVAPMPADMTNATNPEQAAPPAPGGIICVPVRVNATDPNDASKMMEVEQIACYPAPPPAAAPAADGSMDPAAPPPPPAEGSAPLAPMQPVPAGGSQQLQQSTLVGEQNAKPADSGAKREQQQGLLGLIVCFVVSYLLVH</sequence>
<dbReference type="InterPro" id="IPR032086">
    <property type="entry name" value="DUF4813"/>
</dbReference>
<dbReference type="Pfam" id="PF16072">
    <property type="entry name" value="DUF4813"/>
    <property type="match status" value="1"/>
</dbReference>
<feature type="compositionally biased region" description="Gly residues" evidence="1">
    <location>
        <begin position="34"/>
        <end position="47"/>
    </location>
</feature>
<feature type="compositionally biased region" description="Pro residues" evidence="1">
    <location>
        <begin position="133"/>
        <end position="149"/>
    </location>
</feature>
<dbReference type="eggNOG" id="ENOG502RYNN">
    <property type="taxonomic scope" value="Eukaryota"/>
</dbReference>
<gene>
    <name evidence="3" type="primary">101891065</name>
</gene>
<dbReference type="VEuPathDB" id="VectorBase:MDOA009659"/>
<feature type="chain" id="PRO_5044561012" evidence="2">
    <location>
        <begin position="31"/>
        <end position="500"/>
    </location>
</feature>
<name>A0A1I8MYA4_MUSDO</name>
<protein>
    <submittedName>
        <fullName evidence="3">Uncharacterized protein</fullName>
    </submittedName>
</protein>
<dbReference type="EnsemblMetazoa" id="MDOA009659-RA">
    <property type="protein sequence ID" value="MDOA009659-PA"/>
    <property type="gene ID" value="MDOA009659"/>
</dbReference>
<dbReference type="VEuPathDB" id="VectorBase:MDOMA2_020439"/>
<feature type="signal peptide" evidence="2">
    <location>
        <begin position="1"/>
        <end position="30"/>
    </location>
</feature>
<dbReference type="RefSeq" id="XP_005185557.2">
    <property type="nucleotide sequence ID" value="XM_005185500.4"/>
</dbReference>
<proteinExistence type="predicted"/>
<feature type="region of interest" description="Disordered" evidence="1">
    <location>
        <begin position="32"/>
        <end position="176"/>
    </location>
</feature>
<dbReference type="STRING" id="7370.A0A1I8MYA4"/>
<feature type="compositionally biased region" description="Polar residues" evidence="1">
    <location>
        <begin position="58"/>
        <end position="71"/>
    </location>
</feature>
<dbReference type="PANTHER" id="PTHR38572:SF1">
    <property type="entry name" value="BCDNA.GH07269-RELATED"/>
    <property type="match status" value="1"/>
</dbReference>
<feature type="compositionally biased region" description="Low complexity" evidence="1">
    <location>
        <begin position="82"/>
        <end position="99"/>
    </location>
</feature>